<dbReference type="EMBL" id="FNDQ01000004">
    <property type="protein sequence ID" value="SDH45792.1"/>
    <property type="molecule type" value="Genomic_DNA"/>
</dbReference>
<evidence type="ECO:0000313" key="3">
    <source>
        <dbReference type="Proteomes" id="UP000243588"/>
    </source>
</evidence>
<name>A0A1G8CK51_9FLAO</name>
<reference evidence="3" key="1">
    <citation type="submission" date="2016-10" db="EMBL/GenBank/DDBJ databases">
        <authorList>
            <person name="Varghese N."/>
            <person name="Submissions S."/>
        </authorList>
    </citation>
    <scope>NUCLEOTIDE SEQUENCE [LARGE SCALE GENOMIC DNA]</scope>
    <source>
        <strain evidence="3">DSM 23313</strain>
    </source>
</reference>
<feature type="region of interest" description="Disordered" evidence="1">
    <location>
        <begin position="124"/>
        <end position="200"/>
    </location>
</feature>
<feature type="compositionally biased region" description="Polar residues" evidence="1">
    <location>
        <begin position="166"/>
        <end position="193"/>
    </location>
</feature>
<accession>A0A1G8CK51</accession>
<organism evidence="2 3">
    <name type="scientific">Myroides phaeus</name>
    <dbReference type="NCBI Taxonomy" id="702745"/>
    <lineage>
        <taxon>Bacteria</taxon>
        <taxon>Pseudomonadati</taxon>
        <taxon>Bacteroidota</taxon>
        <taxon>Flavobacteriia</taxon>
        <taxon>Flavobacteriales</taxon>
        <taxon>Flavobacteriaceae</taxon>
        <taxon>Myroides</taxon>
    </lineage>
</organism>
<sequence>MNYIKHLSHWFEIMRISEEVKPTHIAIYIALFRMWNQSRFAPVFIVNRMELMNVSKIGNKSVYSDCMKDLHRWGWIKYAPSNSKYSNSTVTMVNLTDGKFLKSDQKTELKKWLSPSVLSADTLGETNADVTVNTETSSETSTETSSQTSTETSNNTSSETSVGTTMQQGVGHNYKTYKQQTAKGETNQLNNLKSKYDEQL</sequence>
<evidence type="ECO:0000313" key="2">
    <source>
        <dbReference type="EMBL" id="SDH45792.1"/>
    </source>
</evidence>
<keyword evidence="3" id="KW-1185">Reference proteome</keyword>
<gene>
    <name evidence="2" type="ORF">SAMN05421818_10489</name>
</gene>
<protein>
    <submittedName>
        <fullName evidence="2">Uncharacterized protein</fullName>
    </submittedName>
</protein>
<feature type="compositionally biased region" description="Low complexity" evidence="1">
    <location>
        <begin position="130"/>
        <end position="165"/>
    </location>
</feature>
<dbReference type="STRING" id="702745.SAMN05421818_10489"/>
<evidence type="ECO:0000256" key="1">
    <source>
        <dbReference type="SAM" id="MobiDB-lite"/>
    </source>
</evidence>
<proteinExistence type="predicted"/>
<dbReference type="Proteomes" id="UP000243588">
    <property type="component" value="Unassembled WGS sequence"/>
</dbReference>
<dbReference type="AlphaFoldDB" id="A0A1G8CK51"/>